<keyword evidence="2" id="KW-1003">Cell membrane</keyword>
<comment type="subcellular location">
    <subcellularLocation>
        <location evidence="1">Cell membrane</location>
        <topology evidence="1">Multi-pass membrane protein</topology>
    </subcellularLocation>
</comment>
<dbReference type="InterPro" id="IPR038766">
    <property type="entry name" value="Membrane_comp_ABC_pdt"/>
</dbReference>
<dbReference type="GO" id="GO:0005886">
    <property type="term" value="C:plasma membrane"/>
    <property type="evidence" value="ECO:0007669"/>
    <property type="project" value="UniProtKB-SubCell"/>
</dbReference>
<protein>
    <submittedName>
        <fullName evidence="9">FtsX-like permease family protein</fullName>
    </submittedName>
</protein>
<evidence type="ECO:0000256" key="2">
    <source>
        <dbReference type="ARBA" id="ARBA00022475"/>
    </source>
</evidence>
<evidence type="ECO:0000256" key="1">
    <source>
        <dbReference type="ARBA" id="ARBA00004651"/>
    </source>
</evidence>
<name>A0A418WZT0_9BURK</name>
<feature type="transmembrane region" description="Helical" evidence="6">
    <location>
        <begin position="800"/>
        <end position="822"/>
    </location>
</feature>
<keyword evidence="4 6" id="KW-1133">Transmembrane helix</keyword>
<dbReference type="Proteomes" id="UP000285190">
    <property type="component" value="Unassembled WGS sequence"/>
</dbReference>
<evidence type="ECO:0000256" key="5">
    <source>
        <dbReference type="ARBA" id="ARBA00023136"/>
    </source>
</evidence>
<evidence type="ECO:0000259" key="7">
    <source>
        <dbReference type="Pfam" id="PF02687"/>
    </source>
</evidence>
<dbReference type="AlphaFoldDB" id="A0A418WZT0"/>
<dbReference type="OrthoDB" id="5292592at2"/>
<keyword evidence="10" id="KW-1185">Reference proteome</keyword>
<evidence type="ECO:0000313" key="9">
    <source>
        <dbReference type="EMBL" id="RJG05758.1"/>
    </source>
</evidence>
<evidence type="ECO:0000256" key="6">
    <source>
        <dbReference type="SAM" id="Phobius"/>
    </source>
</evidence>
<dbReference type="PANTHER" id="PTHR30287:SF1">
    <property type="entry name" value="INNER MEMBRANE PROTEIN"/>
    <property type="match status" value="1"/>
</dbReference>
<comment type="caution">
    <text evidence="9">The sequence shown here is derived from an EMBL/GenBank/DDBJ whole genome shotgun (WGS) entry which is preliminary data.</text>
</comment>
<feature type="domain" description="MacB-like periplasmic core" evidence="8">
    <location>
        <begin position="22"/>
        <end position="203"/>
    </location>
</feature>
<feature type="transmembrane region" description="Helical" evidence="6">
    <location>
        <begin position="710"/>
        <end position="733"/>
    </location>
</feature>
<organism evidence="9 10">
    <name type="scientific">Noviherbaspirillum cavernae</name>
    <dbReference type="NCBI Taxonomy" id="2320862"/>
    <lineage>
        <taxon>Bacteria</taxon>
        <taxon>Pseudomonadati</taxon>
        <taxon>Pseudomonadota</taxon>
        <taxon>Betaproteobacteria</taxon>
        <taxon>Burkholderiales</taxon>
        <taxon>Oxalobacteraceae</taxon>
        <taxon>Noviherbaspirillum</taxon>
    </lineage>
</organism>
<sequence>MFSQALRMTRRDWRAGELRFLLVALIVAVAALSSVGFFVDRMRAGLNRDAHQLLGGDLVINADQPINGVWRAEAQRRGLTLADTVSFPSMAIAGEGDKTVSQLASVKAVSAGYPLRGNLKLGSPEQGTEVVTRDIPAADTVWVDANLLGTLNVALGDTLRLGDKTFTIANLISVEPDRGASFMNFAPRVMLPASDLAATNLIQNGSRVTYRLQIAGQDKEVEAYRKWLVAKIGSENIKGVRVESLESGRPEMRSTLDRAEQFLSLVGLLSAMLAAVAVAMAARRFMLRHIDACAMLRCLGLTQNQVTSLYLIEFLLVGIAGSLLGVAVGYGAHFVLLEWLGRLVANDIPPPTLLPAVQGIATGMLLLIGFAVPPILQLRNVPHNRVIRREQDAPQPVTLATYGLGLLMFIALLLWQAGNLKLGLLTAAGFFGGFAVFALVGWLSLRSLRTLRTAINHPSWRFAVTALQRRTAASVVQIVALALGLMALLLLTVIRGDLMQAWRESTPPDAPNRFVINIQPDQKDGIEKQLAANGIVHPLLHPMIRGRLIQVNGKPITGTTYVEDRAKRLVDREFNLSTMHGLPPQNQVVAGRWFEEDKRDSKPEASVEEGLAKTLGLKLGDTLRFDIAGQPVDAVITSLRKLEWGSMRVNFFVIINPEAMKDMPQTWITAFHLPPSKLKFGNELTRDYPNLTVVDTGSVLRQVQGVLDKVVTAVEFLFLFTLASGVLVLYAALVGSQDERIREAGLLRALGATRAQLAQAQRIEFALVGGLSGVLAATGAAAIGWALSKYVFSFEWTFDPLVWVAGLIAGAVCAFVGGAVGLRNVLKKPPLQTLREA</sequence>
<evidence type="ECO:0000313" key="10">
    <source>
        <dbReference type="Proteomes" id="UP000285190"/>
    </source>
</evidence>
<dbReference type="Pfam" id="PF02687">
    <property type="entry name" value="FtsX"/>
    <property type="match status" value="2"/>
</dbReference>
<feature type="transmembrane region" description="Helical" evidence="6">
    <location>
        <begin position="20"/>
        <end position="39"/>
    </location>
</feature>
<keyword evidence="5 6" id="KW-0472">Membrane</keyword>
<dbReference type="EMBL" id="QYUN01000002">
    <property type="protein sequence ID" value="RJG05758.1"/>
    <property type="molecule type" value="Genomic_DNA"/>
</dbReference>
<evidence type="ECO:0000256" key="3">
    <source>
        <dbReference type="ARBA" id="ARBA00022692"/>
    </source>
</evidence>
<feature type="domain" description="ABC3 transporter permease C-terminal" evidence="7">
    <location>
        <begin position="265"/>
        <end position="372"/>
    </location>
</feature>
<reference evidence="9 10" key="1">
    <citation type="submission" date="2018-09" db="EMBL/GenBank/DDBJ databases">
        <authorList>
            <person name="Zhu H."/>
        </authorList>
    </citation>
    <scope>NUCLEOTIDE SEQUENCE [LARGE SCALE GENOMIC DNA]</scope>
    <source>
        <strain evidence="9 10">K2R10-39</strain>
    </source>
</reference>
<feature type="transmembrane region" description="Helical" evidence="6">
    <location>
        <begin position="765"/>
        <end position="788"/>
    </location>
</feature>
<feature type="transmembrane region" description="Helical" evidence="6">
    <location>
        <begin position="471"/>
        <end position="494"/>
    </location>
</feature>
<dbReference type="PANTHER" id="PTHR30287">
    <property type="entry name" value="MEMBRANE COMPONENT OF PREDICTED ABC SUPERFAMILY METABOLITE UPTAKE TRANSPORTER"/>
    <property type="match status" value="1"/>
</dbReference>
<feature type="transmembrane region" description="Helical" evidence="6">
    <location>
        <begin position="356"/>
        <end position="376"/>
    </location>
</feature>
<evidence type="ECO:0000259" key="8">
    <source>
        <dbReference type="Pfam" id="PF12704"/>
    </source>
</evidence>
<feature type="transmembrane region" description="Helical" evidence="6">
    <location>
        <begin position="262"/>
        <end position="282"/>
    </location>
</feature>
<gene>
    <name evidence="9" type="ORF">D3870_06745</name>
</gene>
<dbReference type="InterPro" id="IPR003838">
    <property type="entry name" value="ABC3_permease_C"/>
</dbReference>
<feature type="transmembrane region" description="Helical" evidence="6">
    <location>
        <begin position="397"/>
        <end position="418"/>
    </location>
</feature>
<feature type="transmembrane region" description="Helical" evidence="6">
    <location>
        <begin position="314"/>
        <end position="336"/>
    </location>
</feature>
<feature type="transmembrane region" description="Helical" evidence="6">
    <location>
        <begin position="424"/>
        <end position="445"/>
    </location>
</feature>
<keyword evidence="3 6" id="KW-0812">Transmembrane</keyword>
<dbReference type="InterPro" id="IPR025857">
    <property type="entry name" value="MacB_PCD"/>
</dbReference>
<dbReference type="Pfam" id="PF12704">
    <property type="entry name" value="MacB_PCD"/>
    <property type="match status" value="1"/>
</dbReference>
<feature type="domain" description="ABC3 transporter permease C-terminal" evidence="7">
    <location>
        <begin position="716"/>
        <end position="830"/>
    </location>
</feature>
<proteinExistence type="predicted"/>
<dbReference type="RefSeq" id="WP_119737728.1">
    <property type="nucleotide sequence ID" value="NZ_QYUN01000002.1"/>
</dbReference>
<evidence type="ECO:0000256" key="4">
    <source>
        <dbReference type="ARBA" id="ARBA00022989"/>
    </source>
</evidence>
<accession>A0A418WZT0</accession>